<sequence length="44" mass="4931">MPDARGCRTHLAFFREASHVRCLRLGTVAGFGDAPDMRSLPEER</sequence>
<evidence type="ECO:0000313" key="3">
    <source>
        <dbReference type="Proteomes" id="UP000712157"/>
    </source>
</evidence>
<protein>
    <recommendedName>
        <fullName evidence="1">Zinc finger LSD1-type domain-containing protein</fullName>
    </recommendedName>
</protein>
<dbReference type="Pfam" id="PF06943">
    <property type="entry name" value="zf-LSD1"/>
    <property type="match status" value="1"/>
</dbReference>
<dbReference type="AlphaFoldDB" id="A0A949K6C6"/>
<dbReference type="InterPro" id="IPR005735">
    <property type="entry name" value="Znf_LSD1"/>
</dbReference>
<organism evidence="2 3">
    <name type="scientific">Diplocloster agilis</name>
    <dbReference type="NCBI Taxonomy" id="2850323"/>
    <lineage>
        <taxon>Bacteria</taxon>
        <taxon>Bacillati</taxon>
        <taxon>Bacillota</taxon>
        <taxon>Clostridia</taxon>
        <taxon>Lachnospirales</taxon>
        <taxon>Lachnospiraceae</taxon>
        <taxon>Diplocloster</taxon>
    </lineage>
</organism>
<gene>
    <name evidence="2" type="ORF">KTH89_17395</name>
</gene>
<comment type="caution">
    <text evidence="2">The sequence shown here is derived from an EMBL/GenBank/DDBJ whole genome shotgun (WGS) entry which is preliminary data.</text>
</comment>
<proteinExistence type="predicted"/>
<accession>A0A949K6C6</accession>
<dbReference type="Proteomes" id="UP000712157">
    <property type="component" value="Unassembled WGS sequence"/>
</dbReference>
<name>A0A949K6C6_9FIRM</name>
<dbReference type="NCBIfam" id="TIGR01053">
    <property type="entry name" value="LSD1"/>
    <property type="match status" value="1"/>
</dbReference>
<feature type="domain" description="Zinc finger LSD1-type" evidence="1">
    <location>
        <begin position="6"/>
        <end position="22"/>
    </location>
</feature>
<evidence type="ECO:0000259" key="1">
    <source>
        <dbReference type="Pfam" id="PF06943"/>
    </source>
</evidence>
<dbReference type="EMBL" id="JAHQCW010000032">
    <property type="protein sequence ID" value="MBU9738321.1"/>
    <property type="molecule type" value="Genomic_DNA"/>
</dbReference>
<evidence type="ECO:0000313" key="2">
    <source>
        <dbReference type="EMBL" id="MBU9738321.1"/>
    </source>
</evidence>
<reference evidence="2" key="1">
    <citation type="submission" date="2021-06" db="EMBL/GenBank/DDBJ databases">
        <title>Description of novel taxa of the family Lachnospiraceae.</title>
        <authorList>
            <person name="Chaplin A.V."/>
            <person name="Sokolova S.R."/>
            <person name="Pikina A.P."/>
            <person name="Korzhanova M."/>
            <person name="Belova V."/>
            <person name="Korostin D."/>
            <person name="Efimov B.A."/>
        </authorList>
    </citation>
    <scope>NUCLEOTIDE SEQUENCE</scope>
    <source>
        <strain evidence="2">ASD5720</strain>
    </source>
</reference>
<keyword evidence="3" id="KW-1185">Reference proteome</keyword>